<accession>A0ABT7JJR2</accession>
<keyword evidence="2" id="KW-1185">Reference proteome</keyword>
<evidence type="ECO:0000313" key="2">
    <source>
        <dbReference type="Proteomes" id="UP001302059"/>
    </source>
</evidence>
<dbReference type="EMBL" id="JASNGB010000105">
    <property type="protein sequence ID" value="MDL2344720.1"/>
    <property type="molecule type" value="Genomic_DNA"/>
</dbReference>
<name>A0ABT7JJR2_9DEIO</name>
<proteinExistence type="predicted"/>
<reference evidence="1 2" key="1">
    <citation type="submission" date="2023-05" db="EMBL/GenBank/DDBJ databases">
        <authorList>
            <person name="Gao F."/>
        </authorList>
    </citation>
    <scope>NUCLEOTIDE SEQUENCE [LARGE SCALE GENOMIC DNA]</scope>
    <source>
        <strain evidence="1 2">MIMF12</strain>
    </source>
</reference>
<dbReference type="PROSITE" id="PS51257">
    <property type="entry name" value="PROKAR_LIPOPROTEIN"/>
    <property type="match status" value="1"/>
</dbReference>
<evidence type="ECO:0000313" key="1">
    <source>
        <dbReference type="EMBL" id="MDL2344720.1"/>
    </source>
</evidence>
<dbReference type="InterPro" id="IPR013783">
    <property type="entry name" value="Ig-like_fold"/>
</dbReference>
<evidence type="ECO:0008006" key="3">
    <source>
        <dbReference type="Google" id="ProtNLM"/>
    </source>
</evidence>
<dbReference type="RefSeq" id="WP_285523891.1">
    <property type="nucleotide sequence ID" value="NZ_JASNGB010000105.1"/>
</dbReference>
<organism evidence="1 2">
    <name type="scientific">Deinococcus rhizophilus</name>
    <dbReference type="NCBI Taxonomy" id="3049544"/>
    <lineage>
        <taxon>Bacteria</taxon>
        <taxon>Thermotogati</taxon>
        <taxon>Deinococcota</taxon>
        <taxon>Deinococci</taxon>
        <taxon>Deinococcales</taxon>
        <taxon>Deinococcaceae</taxon>
        <taxon>Deinococcus</taxon>
    </lineage>
</organism>
<sequence>MRRAAAAPTALLLLAPLLGALLGGCARKADSFKPRIVVTSPDGGGVGQARAFTIRGYALDDQGVTRITVDGKSIPIEPGSRKIANFAFETQVQGNRATYLIGALDAAGNKSLLEVPITVDGKAPALKATRVERSGNLIRVTGVATDDNRVTEVLVDGKRLNITSGSRVDFYAETTGVYADLEAVDSAGNRTRLRAQP</sequence>
<comment type="caution">
    <text evidence="1">The sequence shown here is derived from an EMBL/GenBank/DDBJ whole genome shotgun (WGS) entry which is preliminary data.</text>
</comment>
<dbReference type="Proteomes" id="UP001302059">
    <property type="component" value="Unassembled WGS sequence"/>
</dbReference>
<dbReference type="Gene3D" id="2.60.40.10">
    <property type="entry name" value="Immunoglobulins"/>
    <property type="match status" value="1"/>
</dbReference>
<protein>
    <recommendedName>
        <fullName evidence="3">DUF5666 domain-containing protein</fullName>
    </recommendedName>
</protein>
<gene>
    <name evidence="1" type="ORF">QOL99_11230</name>
</gene>